<keyword evidence="4" id="KW-1185">Reference proteome</keyword>
<reference evidence="3 4" key="1">
    <citation type="submission" date="2021-01" db="EMBL/GenBank/DDBJ databases">
        <title>Brevundimonas vitis sp. nov., an bacterium isolated from grape (Vitis vinifera).</title>
        <authorList>
            <person name="Jiang L."/>
            <person name="Lee J."/>
        </authorList>
    </citation>
    <scope>NUCLEOTIDE SEQUENCE [LARGE SCALE GENOMIC DNA]</scope>
    <source>
        <strain evidence="3 4">GRTSA-9</strain>
    </source>
</reference>
<dbReference type="Proteomes" id="UP000595448">
    <property type="component" value="Chromosome"/>
</dbReference>
<dbReference type="EMBL" id="CP067977">
    <property type="protein sequence ID" value="QQQ19074.1"/>
    <property type="molecule type" value="Genomic_DNA"/>
</dbReference>
<evidence type="ECO:0000256" key="2">
    <source>
        <dbReference type="SAM" id="SignalP"/>
    </source>
</evidence>
<gene>
    <name evidence="3" type="ORF">JIP62_02800</name>
</gene>
<protein>
    <recommendedName>
        <fullName evidence="5">Lipoprotein</fullName>
    </recommendedName>
</protein>
<evidence type="ECO:0000313" key="4">
    <source>
        <dbReference type="Proteomes" id="UP000595448"/>
    </source>
</evidence>
<keyword evidence="2" id="KW-0732">Signal</keyword>
<name>A0ABX7BNA6_9CAUL</name>
<feature type="chain" id="PRO_5046916571" description="Lipoprotein" evidence="2">
    <location>
        <begin position="25"/>
        <end position="206"/>
    </location>
</feature>
<dbReference type="PROSITE" id="PS51257">
    <property type="entry name" value="PROKAR_LIPOPROTEIN"/>
    <property type="match status" value="1"/>
</dbReference>
<evidence type="ECO:0008006" key="5">
    <source>
        <dbReference type="Google" id="ProtNLM"/>
    </source>
</evidence>
<organism evidence="3 4">
    <name type="scientific">Brevundimonas vitisensis</name>
    <dbReference type="NCBI Taxonomy" id="2800818"/>
    <lineage>
        <taxon>Bacteria</taxon>
        <taxon>Pseudomonadati</taxon>
        <taxon>Pseudomonadota</taxon>
        <taxon>Alphaproteobacteria</taxon>
        <taxon>Caulobacterales</taxon>
        <taxon>Caulobacteraceae</taxon>
        <taxon>Brevundimonas</taxon>
    </lineage>
</organism>
<feature type="signal peptide" evidence="2">
    <location>
        <begin position="1"/>
        <end position="24"/>
    </location>
</feature>
<evidence type="ECO:0000256" key="1">
    <source>
        <dbReference type="SAM" id="MobiDB-lite"/>
    </source>
</evidence>
<dbReference type="RefSeq" id="WP_201103426.1">
    <property type="nucleotide sequence ID" value="NZ_CP067977.1"/>
</dbReference>
<feature type="compositionally biased region" description="Pro residues" evidence="1">
    <location>
        <begin position="23"/>
        <end position="44"/>
    </location>
</feature>
<proteinExistence type="predicted"/>
<evidence type="ECO:0000313" key="3">
    <source>
        <dbReference type="EMBL" id="QQQ19074.1"/>
    </source>
</evidence>
<sequence>MIRSMSLVSLAALALVGCGPSEPAQPPSEAPVNPPATSPGPMPTPAQANVLTSEGFGPLRIGMTLAEVNAALGPDSDPGSVGGAEPAQCDQFRPERAPEGMLVMIEQGVLTRISLIRDSTVKTDRGLGLGDTAATVKTAYGAQATVTPHKYSAAPSEYITVWTRGGAATYVTDAAARGIVYEVGQEGTVQAIHAGGPSIQYVEGCS</sequence>
<feature type="region of interest" description="Disordered" evidence="1">
    <location>
        <begin position="20"/>
        <end position="50"/>
    </location>
</feature>
<accession>A0ABX7BNA6</accession>